<reference evidence="3" key="1">
    <citation type="journal article" date="2023" name="Commun. Biol.">
        <title>Genome analysis of Parmales, the sister group of diatoms, reveals the evolutionary specialization of diatoms from phago-mixotrophs to photoautotrophs.</title>
        <authorList>
            <person name="Ban H."/>
            <person name="Sato S."/>
            <person name="Yoshikawa S."/>
            <person name="Yamada K."/>
            <person name="Nakamura Y."/>
            <person name="Ichinomiya M."/>
            <person name="Sato N."/>
            <person name="Blanc-Mathieu R."/>
            <person name="Endo H."/>
            <person name="Kuwata A."/>
            <person name="Ogata H."/>
        </authorList>
    </citation>
    <scope>NUCLEOTIDE SEQUENCE [LARGE SCALE GENOMIC DNA]</scope>
</reference>
<feature type="transmembrane region" description="Helical" evidence="1">
    <location>
        <begin position="127"/>
        <end position="148"/>
    </location>
</feature>
<proteinExistence type="predicted"/>
<organism evidence="2 3">
    <name type="scientific">Triparma laevis f. inornata</name>
    <dbReference type="NCBI Taxonomy" id="1714386"/>
    <lineage>
        <taxon>Eukaryota</taxon>
        <taxon>Sar</taxon>
        <taxon>Stramenopiles</taxon>
        <taxon>Ochrophyta</taxon>
        <taxon>Bolidophyceae</taxon>
        <taxon>Parmales</taxon>
        <taxon>Triparmaceae</taxon>
        <taxon>Triparma</taxon>
    </lineage>
</organism>
<comment type="caution">
    <text evidence="2">The sequence shown here is derived from an EMBL/GenBank/DDBJ whole genome shotgun (WGS) entry which is preliminary data.</text>
</comment>
<dbReference type="Proteomes" id="UP001162640">
    <property type="component" value="Unassembled WGS sequence"/>
</dbReference>
<evidence type="ECO:0000256" key="1">
    <source>
        <dbReference type="SAM" id="Phobius"/>
    </source>
</evidence>
<feature type="transmembrane region" description="Helical" evidence="1">
    <location>
        <begin position="12"/>
        <end position="35"/>
    </location>
</feature>
<gene>
    <name evidence="2" type="ORF">TL16_g13184</name>
</gene>
<keyword evidence="1" id="KW-0472">Membrane</keyword>
<name>A0A9W7EYX9_9STRA</name>
<accession>A0A9W7EYX9</accession>
<keyword evidence="1" id="KW-1133">Transmembrane helix</keyword>
<dbReference type="AlphaFoldDB" id="A0A9W7EYX9"/>
<sequence length="253" mass="28189">MKKAKWTKLTHVQQLVVGFFVCWPALLTGQILQTFPPTFSPTSYPSNWWTLTISAVLYGAGASGCFYIVMLYVLYWLQILEVKRAAFESKMKEQGKEVAKLDEQKKERFGKIVLEMSKAKNIYASRALIGTFTSGLMVIITQLTLAFNLDSEDKLSSSSLRYGIAVTYLSPALVAAAPAYTIGTLGRAAVYLYNKKSVTMQYMVLYPLIVMVVLVYFLLAVGRARPCFTVPGVWAVTHPPEIPQNEELAEGES</sequence>
<keyword evidence="1" id="KW-0812">Transmembrane</keyword>
<protein>
    <submittedName>
        <fullName evidence="2">Uncharacterized protein</fullName>
    </submittedName>
</protein>
<evidence type="ECO:0000313" key="2">
    <source>
        <dbReference type="EMBL" id="GMH95537.1"/>
    </source>
</evidence>
<feature type="transmembrane region" description="Helical" evidence="1">
    <location>
        <begin position="55"/>
        <end position="77"/>
    </location>
</feature>
<evidence type="ECO:0000313" key="3">
    <source>
        <dbReference type="Proteomes" id="UP001162640"/>
    </source>
</evidence>
<feature type="transmembrane region" description="Helical" evidence="1">
    <location>
        <begin position="168"/>
        <end position="190"/>
    </location>
</feature>
<feature type="transmembrane region" description="Helical" evidence="1">
    <location>
        <begin position="202"/>
        <end position="221"/>
    </location>
</feature>
<dbReference type="EMBL" id="BLQM01000613">
    <property type="protein sequence ID" value="GMH95537.1"/>
    <property type="molecule type" value="Genomic_DNA"/>
</dbReference>